<keyword evidence="2" id="KW-1185">Reference proteome</keyword>
<evidence type="ECO:0000313" key="2">
    <source>
        <dbReference type="Proteomes" id="UP000187455"/>
    </source>
</evidence>
<dbReference type="Proteomes" id="UP000187455">
    <property type="component" value="Unassembled WGS sequence"/>
</dbReference>
<accession>A0A1R0GMI8</accession>
<gene>
    <name evidence="1" type="ORF">AYI68_g7858</name>
</gene>
<protein>
    <submittedName>
        <fullName evidence="1">Uncharacterized protein</fullName>
    </submittedName>
</protein>
<feature type="non-terminal residue" evidence="1">
    <location>
        <position position="89"/>
    </location>
</feature>
<dbReference type="AlphaFoldDB" id="A0A1R0GMI8"/>
<comment type="caution">
    <text evidence="1">The sequence shown here is derived from an EMBL/GenBank/DDBJ whole genome shotgun (WGS) entry which is preliminary data.</text>
</comment>
<organism evidence="1 2">
    <name type="scientific">Smittium mucronatum</name>
    <dbReference type="NCBI Taxonomy" id="133383"/>
    <lineage>
        <taxon>Eukaryota</taxon>
        <taxon>Fungi</taxon>
        <taxon>Fungi incertae sedis</taxon>
        <taxon>Zoopagomycota</taxon>
        <taxon>Kickxellomycotina</taxon>
        <taxon>Harpellomycetes</taxon>
        <taxon>Harpellales</taxon>
        <taxon>Legeriomycetaceae</taxon>
        <taxon>Smittium</taxon>
    </lineage>
</organism>
<evidence type="ECO:0000313" key="1">
    <source>
        <dbReference type="EMBL" id="OLY78100.1"/>
    </source>
</evidence>
<name>A0A1R0GMI8_9FUNG</name>
<sequence>MLRRERGEADDLDSKISELVALLEQAVTVGESEKPIILAVTFELPEKIQRIINDLKTKQSNRFLVRQWEGLEPPSRQELVELTSGATGI</sequence>
<dbReference type="EMBL" id="LSSL01007233">
    <property type="protein sequence ID" value="OLY78100.1"/>
    <property type="molecule type" value="Genomic_DNA"/>
</dbReference>
<reference evidence="1 2" key="1">
    <citation type="journal article" date="2016" name="Mol. Biol. Evol.">
        <title>Genome-Wide Survey of Gut Fungi (Harpellales) Reveals the First Horizontally Transferred Ubiquitin Gene from a Mosquito Host.</title>
        <authorList>
            <person name="Wang Y."/>
            <person name="White M.M."/>
            <person name="Kvist S."/>
            <person name="Moncalvo J.M."/>
        </authorList>
    </citation>
    <scope>NUCLEOTIDE SEQUENCE [LARGE SCALE GENOMIC DNA]</scope>
    <source>
        <strain evidence="1 2">ALG-7-W6</strain>
    </source>
</reference>
<proteinExistence type="predicted"/>